<evidence type="ECO:0000313" key="3">
    <source>
        <dbReference type="Proteomes" id="UP000801492"/>
    </source>
</evidence>
<reference evidence="2" key="1">
    <citation type="submission" date="2019-08" db="EMBL/GenBank/DDBJ databases">
        <title>The genome of the North American firefly Photinus pyralis.</title>
        <authorList>
            <consortium name="Photinus pyralis genome working group"/>
            <person name="Fallon T.R."/>
            <person name="Sander Lower S.E."/>
            <person name="Weng J.-K."/>
        </authorList>
    </citation>
    <scope>NUCLEOTIDE SEQUENCE</scope>
    <source>
        <strain evidence="2">TRF0915ILg1</strain>
        <tissue evidence="2">Whole body</tissue>
    </source>
</reference>
<dbReference type="OrthoDB" id="8180029at2759"/>
<sequence>MDIFIHIIKILIALPSLILPISCVQTLYKFVPEHCEVTNINRSLVDMKIGKCYKLSRTELYLNLSFYLQVDILNDEMGQVNSNQITISI</sequence>
<accession>A0A8K0CEG3</accession>
<comment type="caution">
    <text evidence="2">The sequence shown here is derived from an EMBL/GenBank/DDBJ whole genome shotgun (WGS) entry which is preliminary data.</text>
</comment>
<proteinExistence type="predicted"/>
<evidence type="ECO:0000313" key="2">
    <source>
        <dbReference type="EMBL" id="KAF2882652.1"/>
    </source>
</evidence>
<name>A0A8K0CEG3_IGNLU</name>
<organism evidence="2 3">
    <name type="scientific">Ignelater luminosus</name>
    <name type="common">Cucubano</name>
    <name type="synonym">Pyrophorus luminosus</name>
    <dbReference type="NCBI Taxonomy" id="2038154"/>
    <lineage>
        <taxon>Eukaryota</taxon>
        <taxon>Metazoa</taxon>
        <taxon>Ecdysozoa</taxon>
        <taxon>Arthropoda</taxon>
        <taxon>Hexapoda</taxon>
        <taxon>Insecta</taxon>
        <taxon>Pterygota</taxon>
        <taxon>Neoptera</taxon>
        <taxon>Endopterygota</taxon>
        <taxon>Coleoptera</taxon>
        <taxon>Polyphaga</taxon>
        <taxon>Elateriformia</taxon>
        <taxon>Elateroidea</taxon>
        <taxon>Elateridae</taxon>
        <taxon>Agrypninae</taxon>
        <taxon>Pyrophorini</taxon>
        <taxon>Ignelater</taxon>
    </lineage>
</organism>
<protein>
    <submittedName>
        <fullName evidence="2">Uncharacterized protein</fullName>
    </submittedName>
</protein>
<feature type="chain" id="PRO_5035440454" evidence="1">
    <location>
        <begin position="24"/>
        <end position="89"/>
    </location>
</feature>
<dbReference type="AlphaFoldDB" id="A0A8K0CEG3"/>
<dbReference type="EMBL" id="VTPC01090598">
    <property type="protein sequence ID" value="KAF2882652.1"/>
    <property type="molecule type" value="Genomic_DNA"/>
</dbReference>
<keyword evidence="3" id="KW-1185">Reference proteome</keyword>
<gene>
    <name evidence="2" type="ORF">ILUMI_23516</name>
</gene>
<feature type="signal peptide" evidence="1">
    <location>
        <begin position="1"/>
        <end position="23"/>
    </location>
</feature>
<evidence type="ECO:0000256" key="1">
    <source>
        <dbReference type="SAM" id="SignalP"/>
    </source>
</evidence>
<dbReference type="Proteomes" id="UP000801492">
    <property type="component" value="Unassembled WGS sequence"/>
</dbReference>
<keyword evidence="1" id="KW-0732">Signal</keyword>